<comment type="subcellular location">
    <subcellularLocation>
        <location evidence="1">Cell inner membrane</location>
    </subcellularLocation>
</comment>
<dbReference type="Pfam" id="PF03279">
    <property type="entry name" value="Lip_A_acyltrans"/>
    <property type="match status" value="1"/>
</dbReference>
<evidence type="ECO:0000256" key="5">
    <source>
        <dbReference type="ARBA" id="ARBA00023136"/>
    </source>
</evidence>
<dbReference type="GO" id="GO:0009247">
    <property type="term" value="P:glycolipid biosynthetic process"/>
    <property type="evidence" value="ECO:0007669"/>
    <property type="project" value="UniProtKB-ARBA"/>
</dbReference>
<keyword evidence="3" id="KW-0997">Cell inner membrane</keyword>
<dbReference type="Proteomes" id="UP000287527">
    <property type="component" value="Unassembled WGS sequence"/>
</dbReference>
<dbReference type="AlphaFoldDB" id="A0A444HCP4"/>
<dbReference type="RefSeq" id="WP_128389077.1">
    <property type="nucleotide sequence ID" value="NZ_SBII01000003.1"/>
</dbReference>
<dbReference type="PANTHER" id="PTHR30606:SF10">
    <property type="entry name" value="PHOSPHATIDYLINOSITOL MANNOSIDE ACYLTRANSFERASE"/>
    <property type="match status" value="1"/>
</dbReference>
<evidence type="ECO:0000256" key="6">
    <source>
        <dbReference type="ARBA" id="ARBA00023315"/>
    </source>
</evidence>
<evidence type="ECO:0000256" key="3">
    <source>
        <dbReference type="ARBA" id="ARBA00022519"/>
    </source>
</evidence>
<gene>
    <name evidence="8" type="ORF">EPI11_06200</name>
</gene>
<dbReference type="OrthoDB" id="9801955at2"/>
<evidence type="ECO:0000256" key="1">
    <source>
        <dbReference type="ARBA" id="ARBA00004533"/>
    </source>
</evidence>
<keyword evidence="4 8" id="KW-0808">Transferase</keyword>
<evidence type="ECO:0000256" key="7">
    <source>
        <dbReference type="SAM" id="Phobius"/>
    </source>
</evidence>
<feature type="transmembrane region" description="Helical" evidence="7">
    <location>
        <begin position="12"/>
        <end position="35"/>
    </location>
</feature>
<keyword evidence="2" id="KW-1003">Cell membrane</keyword>
<keyword evidence="5 7" id="KW-0472">Membrane</keyword>
<comment type="caution">
    <text evidence="8">The sequence shown here is derived from an EMBL/GenBank/DDBJ whole genome shotgun (WGS) entry which is preliminary data.</text>
</comment>
<name>A0A444HCP4_9FLAO</name>
<evidence type="ECO:0000256" key="4">
    <source>
        <dbReference type="ARBA" id="ARBA00022679"/>
    </source>
</evidence>
<keyword evidence="6 8" id="KW-0012">Acyltransferase</keyword>
<keyword evidence="9" id="KW-1185">Reference proteome</keyword>
<dbReference type="InterPro" id="IPR004960">
    <property type="entry name" value="LipA_acyltrans"/>
</dbReference>
<organism evidence="8 9">
    <name type="scientific">Flavobacterium cerinum</name>
    <dbReference type="NCBI Taxonomy" id="2502784"/>
    <lineage>
        <taxon>Bacteria</taxon>
        <taxon>Pseudomonadati</taxon>
        <taxon>Bacteroidota</taxon>
        <taxon>Flavobacteriia</taxon>
        <taxon>Flavobacteriales</taxon>
        <taxon>Flavobacteriaceae</taxon>
        <taxon>Flavobacterium</taxon>
    </lineage>
</organism>
<reference evidence="8 9" key="1">
    <citation type="submission" date="2019-01" db="EMBL/GenBank/DDBJ databases">
        <title>Flavobacterium sp. nov.,isolated from freshwater.</title>
        <authorList>
            <person name="Zhang R."/>
            <person name="Du Z.-J."/>
        </authorList>
    </citation>
    <scope>NUCLEOTIDE SEQUENCE [LARGE SCALE GENOMIC DNA]</scope>
    <source>
        <strain evidence="8 9">1E403</strain>
    </source>
</reference>
<accession>A0A444HCP4</accession>
<keyword evidence="7" id="KW-0812">Transmembrane</keyword>
<keyword evidence="7" id="KW-1133">Transmembrane helix</keyword>
<evidence type="ECO:0000256" key="2">
    <source>
        <dbReference type="ARBA" id="ARBA00022475"/>
    </source>
</evidence>
<dbReference type="EMBL" id="SBII01000003">
    <property type="protein sequence ID" value="RWX01540.1"/>
    <property type="molecule type" value="Genomic_DNA"/>
</dbReference>
<protein>
    <submittedName>
        <fullName evidence="8">Lipid A biosynthesis acyltransferase</fullName>
    </submittedName>
</protein>
<dbReference type="GO" id="GO:0016746">
    <property type="term" value="F:acyltransferase activity"/>
    <property type="evidence" value="ECO:0007669"/>
    <property type="project" value="UniProtKB-KW"/>
</dbReference>
<proteinExistence type="predicted"/>
<sequence>MQLLAYILIYPIFWFISILPFRVLYFLSDITYFLVYRVVGYRKKTVRENLRLTLRHLNVEERREIEKKFYSHFCDTLFEMLKTISISEAELKKRFTFDNIEMIREYEEKGKSVSLICAHYGSYEWLLIMNKYLTTHTGFGVYKVIRNKYFDKLVKKIRGKFDANLVSARETVPLMLQNKRKGILGFYGFISDQSPKLGSTIHWTKFFGMEVPVHVGAEMLAKKLDMNIMFVKGAKIKRGYYKARFIAFEDSPKEVPNFEITDCFIKLLEAQILEAPEYYLWTHKRFKHRKNDPPVTA</sequence>
<evidence type="ECO:0000313" key="8">
    <source>
        <dbReference type="EMBL" id="RWX01540.1"/>
    </source>
</evidence>
<dbReference type="PANTHER" id="PTHR30606">
    <property type="entry name" value="LIPID A BIOSYNTHESIS LAUROYL ACYLTRANSFERASE"/>
    <property type="match status" value="1"/>
</dbReference>
<evidence type="ECO:0000313" key="9">
    <source>
        <dbReference type="Proteomes" id="UP000287527"/>
    </source>
</evidence>
<dbReference type="GO" id="GO:0005886">
    <property type="term" value="C:plasma membrane"/>
    <property type="evidence" value="ECO:0007669"/>
    <property type="project" value="UniProtKB-SubCell"/>
</dbReference>
<dbReference type="CDD" id="cd07984">
    <property type="entry name" value="LPLAT_LABLAT-like"/>
    <property type="match status" value="1"/>
</dbReference>